<organism evidence="6 7">
    <name type="scientific">Python bivittatus</name>
    <name type="common">Burmese python</name>
    <name type="synonym">Python molurus bivittatus</name>
    <dbReference type="NCBI Taxonomy" id="176946"/>
    <lineage>
        <taxon>Eukaryota</taxon>
        <taxon>Metazoa</taxon>
        <taxon>Chordata</taxon>
        <taxon>Craniata</taxon>
        <taxon>Vertebrata</taxon>
        <taxon>Euteleostomi</taxon>
        <taxon>Lepidosauria</taxon>
        <taxon>Squamata</taxon>
        <taxon>Bifurcata</taxon>
        <taxon>Unidentata</taxon>
        <taxon>Episquamata</taxon>
        <taxon>Toxicofera</taxon>
        <taxon>Serpentes</taxon>
        <taxon>Henophidia</taxon>
        <taxon>Pythonidae</taxon>
        <taxon>Python</taxon>
    </lineage>
</organism>
<evidence type="ECO:0000256" key="3">
    <source>
        <dbReference type="ARBA" id="ARBA00022553"/>
    </source>
</evidence>
<dbReference type="SMART" id="SM00409">
    <property type="entry name" value="IG"/>
    <property type="match status" value="3"/>
</dbReference>
<dbReference type="InterPro" id="IPR003598">
    <property type="entry name" value="Ig_sub2"/>
</dbReference>
<dbReference type="Proteomes" id="UP000695026">
    <property type="component" value="Unplaced"/>
</dbReference>
<evidence type="ECO:0000256" key="1">
    <source>
        <dbReference type="ARBA" id="ARBA00004496"/>
    </source>
</evidence>
<feature type="domain" description="Ig-like" evidence="5">
    <location>
        <begin position="2"/>
        <end position="88"/>
    </location>
</feature>
<dbReference type="InterPro" id="IPR036179">
    <property type="entry name" value="Ig-like_dom_sf"/>
</dbReference>
<comment type="subcellular location">
    <subcellularLocation>
        <location evidence="1">Cytoplasm</location>
    </subcellularLocation>
</comment>
<accession>A0A9F2RFQ6</accession>
<keyword evidence="3" id="KW-0597">Phosphoprotein</keyword>
<dbReference type="InterPro" id="IPR013098">
    <property type="entry name" value="Ig_I-set"/>
</dbReference>
<keyword evidence="2" id="KW-0963">Cytoplasm</keyword>
<keyword evidence="6" id="KW-1185">Reference proteome</keyword>
<dbReference type="AlphaFoldDB" id="A0A9F2RFQ6"/>
<dbReference type="PANTHER" id="PTHR35971:SF5">
    <property type="entry name" value="OBSCURIN LIKE CYTOSKELETAL ADAPTOR 1"/>
    <property type="match status" value="1"/>
</dbReference>
<feature type="domain" description="Ig-like" evidence="5">
    <location>
        <begin position="91"/>
        <end position="175"/>
    </location>
</feature>
<dbReference type="PROSITE" id="PS50835">
    <property type="entry name" value="IG_LIKE"/>
    <property type="match status" value="3"/>
</dbReference>
<feature type="domain" description="Ig-like" evidence="5">
    <location>
        <begin position="180"/>
        <end position="263"/>
    </location>
</feature>
<feature type="non-terminal residue" evidence="7">
    <location>
        <position position="265"/>
    </location>
</feature>
<dbReference type="SUPFAM" id="SSF48726">
    <property type="entry name" value="Immunoglobulin"/>
    <property type="match status" value="3"/>
</dbReference>
<protein>
    <submittedName>
        <fullName evidence="7">Obscurin-like</fullName>
    </submittedName>
</protein>
<dbReference type="RefSeq" id="XP_007445357.1">
    <property type="nucleotide sequence ID" value="XM_007445295.1"/>
</dbReference>
<dbReference type="InterPro" id="IPR007110">
    <property type="entry name" value="Ig-like_dom"/>
</dbReference>
<dbReference type="KEGG" id="pbi:103050295"/>
<dbReference type="FunFam" id="2.60.40.10:FF:000228">
    <property type="entry name" value="obscurin isoform X4"/>
    <property type="match status" value="3"/>
</dbReference>
<dbReference type="Gene3D" id="2.60.40.10">
    <property type="entry name" value="Immunoglobulins"/>
    <property type="match status" value="3"/>
</dbReference>
<dbReference type="SMART" id="SM00408">
    <property type="entry name" value="IGc2"/>
    <property type="match status" value="3"/>
</dbReference>
<dbReference type="Pfam" id="PF07679">
    <property type="entry name" value="I-set"/>
    <property type="match status" value="3"/>
</dbReference>
<dbReference type="OrthoDB" id="6159398at2759"/>
<evidence type="ECO:0000256" key="4">
    <source>
        <dbReference type="ARBA" id="ARBA00023157"/>
    </source>
</evidence>
<dbReference type="GeneID" id="103050295"/>
<feature type="non-terminal residue" evidence="7">
    <location>
        <position position="1"/>
    </location>
</feature>
<dbReference type="InterPro" id="IPR052385">
    <property type="entry name" value="Obscurin/Obscurin-like_Reg"/>
</dbReference>
<proteinExistence type="predicted"/>
<evidence type="ECO:0000313" key="6">
    <source>
        <dbReference type="Proteomes" id="UP000695026"/>
    </source>
</evidence>
<reference evidence="7" key="1">
    <citation type="submission" date="2025-08" db="UniProtKB">
        <authorList>
            <consortium name="RefSeq"/>
        </authorList>
    </citation>
    <scope>IDENTIFICATION</scope>
    <source>
        <tissue evidence="7">Liver</tissue>
    </source>
</reference>
<dbReference type="OMA" id="DICIEDS"/>
<dbReference type="PANTHER" id="PTHR35971">
    <property type="entry name" value="SI:DKEY-31G6.6"/>
    <property type="match status" value="1"/>
</dbReference>
<evidence type="ECO:0000313" key="7">
    <source>
        <dbReference type="RefSeq" id="XP_007445357.1"/>
    </source>
</evidence>
<dbReference type="InterPro" id="IPR013783">
    <property type="entry name" value="Ig-like_fold"/>
</dbReference>
<keyword evidence="4" id="KW-1015">Disulfide bond</keyword>
<evidence type="ECO:0000259" key="5">
    <source>
        <dbReference type="PROSITE" id="PS50835"/>
    </source>
</evidence>
<dbReference type="GO" id="GO:0005737">
    <property type="term" value="C:cytoplasm"/>
    <property type="evidence" value="ECO:0007669"/>
    <property type="project" value="UniProtKB-SubCell"/>
</dbReference>
<gene>
    <name evidence="7" type="primary">LOC103050295</name>
</gene>
<sequence length="265" mass="29380">LPVLFKQELQNRETKEGDKVHLTCELNKPDLPVQWMKGNVVLEAGDKYEFKQRGPVAELVIRNAKPSDAGVYICKSGELKTSAQVEVTAAPLLFKEELKDVEKKEGETVALRCVLATPEVTVAWRKGTTLLQACEKYEIKQEGRVAELLIHHAQPEDAGKYICDTGEQQSTAQIKVHAMPISFKDTLKNTEAVEGGVAYLRCELNKPAPVEWMKGQKGLRPSSKYRMKKEGAVVELAIHDLDLKDAGDYTCTSGDQKTTAVLTVN</sequence>
<name>A0A9F2RFQ6_PYTBI</name>
<evidence type="ECO:0000256" key="2">
    <source>
        <dbReference type="ARBA" id="ARBA00022490"/>
    </source>
</evidence>
<dbReference type="InterPro" id="IPR003599">
    <property type="entry name" value="Ig_sub"/>
</dbReference>
<dbReference type="CDD" id="cd00096">
    <property type="entry name" value="Ig"/>
    <property type="match status" value="2"/>
</dbReference>